<reference evidence="2" key="1">
    <citation type="submission" date="2012-09" db="EMBL/GenBank/DDBJ databases">
        <authorList>
            <person name="Martin A.A."/>
        </authorList>
    </citation>
    <scope>NUCLEOTIDE SEQUENCE</scope>
</reference>
<proteinExistence type="predicted"/>
<protein>
    <submittedName>
        <fullName evidence="3">Uncharacterized protein</fullName>
    </submittedName>
</protein>
<feature type="compositionally biased region" description="Polar residues" evidence="1">
    <location>
        <begin position="24"/>
        <end position="40"/>
    </location>
</feature>
<dbReference type="Proteomes" id="UP000035642">
    <property type="component" value="Unassembled WGS sequence"/>
</dbReference>
<evidence type="ECO:0000256" key="1">
    <source>
        <dbReference type="SAM" id="MobiDB-lite"/>
    </source>
</evidence>
<sequence>MHFSKPLSHRTSHGPNDLFKPPNLLNSRPKSSATTQLSSAFTPSLSRTETTIFYRRNQLFRRRADGENGWLGDGRLFYPIPLLTTSHHSSCNPYRFRLSAVLLVSLSLTHSLAGWLAGSLVSSSAAGPSQPPAPPPLGEEEGRDGATDGGSRTAIMYPDEKPPPIRRHHNLCLFTIPEIHLHSNRK</sequence>
<dbReference type="WBParaSite" id="ACAC_0000490801-mRNA-1">
    <property type="protein sequence ID" value="ACAC_0000490801-mRNA-1"/>
    <property type="gene ID" value="ACAC_0000490801"/>
</dbReference>
<feature type="region of interest" description="Disordered" evidence="1">
    <location>
        <begin position="1"/>
        <end position="40"/>
    </location>
</feature>
<feature type="region of interest" description="Disordered" evidence="1">
    <location>
        <begin position="123"/>
        <end position="163"/>
    </location>
</feature>
<name>A0A0K0D4B3_ANGCA</name>
<organism evidence="2 3">
    <name type="scientific">Angiostrongylus cantonensis</name>
    <name type="common">Rat lungworm</name>
    <dbReference type="NCBI Taxonomy" id="6313"/>
    <lineage>
        <taxon>Eukaryota</taxon>
        <taxon>Metazoa</taxon>
        <taxon>Ecdysozoa</taxon>
        <taxon>Nematoda</taxon>
        <taxon>Chromadorea</taxon>
        <taxon>Rhabditida</taxon>
        <taxon>Rhabditina</taxon>
        <taxon>Rhabditomorpha</taxon>
        <taxon>Strongyloidea</taxon>
        <taxon>Metastrongylidae</taxon>
        <taxon>Angiostrongylus</taxon>
    </lineage>
</organism>
<keyword evidence="2" id="KW-1185">Reference proteome</keyword>
<reference evidence="3" key="2">
    <citation type="submission" date="2017-02" db="UniProtKB">
        <authorList>
            <consortium name="WormBaseParasite"/>
        </authorList>
    </citation>
    <scope>IDENTIFICATION</scope>
</reference>
<evidence type="ECO:0000313" key="3">
    <source>
        <dbReference type="WBParaSite" id="ACAC_0000490801-mRNA-1"/>
    </source>
</evidence>
<accession>A0A0K0D4B3</accession>
<evidence type="ECO:0000313" key="2">
    <source>
        <dbReference type="Proteomes" id="UP000035642"/>
    </source>
</evidence>
<dbReference type="AlphaFoldDB" id="A0A0K0D4B3"/>